<dbReference type="AlphaFoldDB" id="A0A8H4PI61"/>
<dbReference type="OrthoDB" id="5012665at2759"/>
<dbReference type="Proteomes" id="UP000554235">
    <property type="component" value="Unassembled WGS sequence"/>
</dbReference>
<proteinExistence type="predicted"/>
<keyword evidence="1" id="KW-0472">Membrane</keyword>
<organism evidence="2 3">
    <name type="scientific">Fusarium albosuccineum</name>
    <dbReference type="NCBI Taxonomy" id="1237068"/>
    <lineage>
        <taxon>Eukaryota</taxon>
        <taxon>Fungi</taxon>
        <taxon>Dikarya</taxon>
        <taxon>Ascomycota</taxon>
        <taxon>Pezizomycotina</taxon>
        <taxon>Sordariomycetes</taxon>
        <taxon>Hypocreomycetidae</taxon>
        <taxon>Hypocreales</taxon>
        <taxon>Nectriaceae</taxon>
        <taxon>Fusarium</taxon>
        <taxon>Fusarium decemcellulare species complex</taxon>
    </lineage>
</organism>
<keyword evidence="1" id="KW-1133">Transmembrane helix</keyword>
<gene>
    <name evidence="2" type="ORF">FALBO_646</name>
</gene>
<evidence type="ECO:0000313" key="2">
    <source>
        <dbReference type="EMBL" id="KAF4472458.1"/>
    </source>
</evidence>
<protein>
    <recommendedName>
        <fullName evidence="4">Fungal N-terminal domain-containing protein</fullName>
    </recommendedName>
</protein>
<sequence length="219" mass="25360">MGPAEIILGALGVIPVIGFTIQTYKELYARLKLFREHSKAVDQMFKILTQNHTMFEMEFRQLLRFAFSKKIIEKMRADMNRKEWKECDLYEDRLRRGLGESYDAFKYLITDIATALKSFTDKLNSCIATEEQQIKATDKMWLRWRVSLVAPALDKINGQLQELLLKLKAMRETIEDYNKPHPGGLSLWAVCLEMTDKMGRAKTPCEVHVKKLEQPAPTG</sequence>
<name>A0A8H4PI61_9HYPO</name>
<reference evidence="2 3" key="1">
    <citation type="submission" date="2020-01" db="EMBL/GenBank/DDBJ databases">
        <title>Identification and distribution of gene clusters putatively required for synthesis of sphingolipid metabolism inhibitors in phylogenetically diverse species of the filamentous fungus Fusarium.</title>
        <authorList>
            <person name="Kim H.-S."/>
            <person name="Busman M."/>
            <person name="Brown D.W."/>
            <person name="Divon H."/>
            <person name="Uhlig S."/>
            <person name="Proctor R.H."/>
        </authorList>
    </citation>
    <scope>NUCLEOTIDE SEQUENCE [LARGE SCALE GENOMIC DNA]</scope>
    <source>
        <strain evidence="2 3">NRRL 20459</strain>
    </source>
</reference>
<evidence type="ECO:0008006" key="4">
    <source>
        <dbReference type="Google" id="ProtNLM"/>
    </source>
</evidence>
<comment type="caution">
    <text evidence="2">The sequence shown here is derived from an EMBL/GenBank/DDBJ whole genome shotgun (WGS) entry which is preliminary data.</text>
</comment>
<evidence type="ECO:0000313" key="3">
    <source>
        <dbReference type="Proteomes" id="UP000554235"/>
    </source>
</evidence>
<dbReference type="EMBL" id="JAADYS010000072">
    <property type="protein sequence ID" value="KAF4472458.1"/>
    <property type="molecule type" value="Genomic_DNA"/>
</dbReference>
<accession>A0A8H4PI61</accession>
<feature type="transmembrane region" description="Helical" evidence="1">
    <location>
        <begin position="6"/>
        <end position="24"/>
    </location>
</feature>
<evidence type="ECO:0000256" key="1">
    <source>
        <dbReference type="SAM" id="Phobius"/>
    </source>
</evidence>
<keyword evidence="1" id="KW-0812">Transmembrane</keyword>
<keyword evidence="3" id="KW-1185">Reference proteome</keyword>
<dbReference type="PANTHER" id="PTHR35186">
    <property type="entry name" value="ANK_REP_REGION DOMAIN-CONTAINING PROTEIN"/>
    <property type="match status" value="1"/>
</dbReference>
<dbReference type="PANTHER" id="PTHR35186:SF4">
    <property type="entry name" value="PRION-INHIBITION AND PROPAGATION HELO DOMAIN-CONTAINING PROTEIN"/>
    <property type="match status" value="1"/>
</dbReference>